<dbReference type="EMBL" id="FQUQ01000001">
    <property type="protein sequence ID" value="SHE73527.1"/>
    <property type="molecule type" value="Genomic_DNA"/>
</dbReference>
<dbReference type="Proteomes" id="UP000184287">
    <property type="component" value="Unassembled WGS sequence"/>
</dbReference>
<sequence length="152" mass="16926">MKVLIVLFVVFLLSLCIYKWASSSWNFLMAGNIALCVMMCFAASGHFAFTKGMEMMLPDFIPFKKAVVIGTGFLEIAAGIGLLFSHTRAYAAVFLIAFFVLILPANIYAAIHHIDLQKGDFNGPGTSYLWFRIPMQVLLIGWAWYFGIKLAA</sequence>
<dbReference type="PANTHER" id="PTHR36974">
    <property type="entry name" value="MEMBRANE PROTEIN-RELATED"/>
    <property type="match status" value="1"/>
</dbReference>
<dbReference type="AlphaFoldDB" id="A0A1M4VX40"/>
<dbReference type="STRING" id="288992.SAMN04488522_1011053"/>
<keyword evidence="1" id="KW-0472">Membrane</keyword>
<evidence type="ECO:0000313" key="2">
    <source>
        <dbReference type="EMBL" id="SHE73527.1"/>
    </source>
</evidence>
<gene>
    <name evidence="2" type="ORF">SAMN04488522_1011053</name>
</gene>
<keyword evidence="1" id="KW-0812">Transmembrane</keyword>
<dbReference type="RefSeq" id="WP_073228261.1">
    <property type="nucleotide sequence ID" value="NZ_FQUQ01000001.1"/>
</dbReference>
<feature type="transmembrane region" description="Helical" evidence="1">
    <location>
        <begin position="129"/>
        <end position="148"/>
    </location>
</feature>
<dbReference type="OrthoDB" id="673526at2"/>
<feature type="transmembrane region" description="Helical" evidence="1">
    <location>
        <begin position="90"/>
        <end position="109"/>
    </location>
</feature>
<feature type="transmembrane region" description="Helical" evidence="1">
    <location>
        <begin position="26"/>
        <end position="45"/>
    </location>
</feature>
<organism evidence="2 3">
    <name type="scientific">Pedobacter caeni</name>
    <dbReference type="NCBI Taxonomy" id="288992"/>
    <lineage>
        <taxon>Bacteria</taxon>
        <taxon>Pseudomonadati</taxon>
        <taxon>Bacteroidota</taxon>
        <taxon>Sphingobacteriia</taxon>
        <taxon>Sphingobacteriales</taxon>
        <taxon>Sphingobacteriaceae</taxon>
        <taxon>Pedobacter</taxon>
    </lineage>
</organism>
<keyword evidence="3" id="KW-1185">Reference proteome</keyword>
<reference evidence="3" key="1">
    <citation type="submission" date="2016-11" db="EMBL/GenBank/DDBJ databases">
        <authorList>
            <person name="Varghese N."/>
            <person name="Submissions S."/>
        </authorList>
    </citation>
    <scope>NUCLEOTIDE SEQUENCE [LARGE SCALE GENOMIC DNA]</scope>
    <source>
        <strain evidence="3">DSM 16990</strain>
    </source>
</reference>
<keyword evidence="1" id="KW-1133">Transmembrane helix</keyword>
<name>A0A1M4VX40_9SPHI</name>
<dbReference type="PANTHER" id="PTHR36974:SF1">
    <property type="entry name" value="DOXX FAMILY MEMBRANE PROTEIN"/>
    <property type="match status" value="1"/>
</dbReference>
<evidence type="ECO:0000313" key="3">
    <source>
        <dbReference type="Proteomes" id="UP000184287"/>
    </source>
</evidence>
<evidence type="ECO:0000256" key="1">
    <source>
        <dbReference type="SAM" id="Phobius"/>
    </source>
</evidence>
<accession>A0A1M4VX40</accession>
<proteinExistence type="predicted"/>
<feature type="transmembrane region" description="Helical" evidence="1">
    <location>
        <begin position="66"/>
        <end position="84"/>
    </location>
</feature>
<protein>
    <submittedName>
        <fullName evidence="2">Uncharacterized membrane protein</fullName>
    </submittedName>
</protein>